<evidence type="ECO:0000256" key="4">
    <source>
        <dbReference type="ARBA" id="ARBA00022759"/>
    </source>
</evidence>
<evidence type="ECO:0000256" key="6">
    <source>
        <dbReference type="ARBA" id="ARBA00022884"/>
    </source>
</evidence>
<dbReference type="PROSITE" id="PS00648">
    <property type="entry name" value="RIBONUCLEASE_P"/>
    <property type="match status" value="1"/>
</dbReference>
<evidence type="ECO:0000313" key="10">
    <source>
        <dbReference type="Proteomes" id="UP001597032"/>
    </source>
</evidence>
<dbReference type="PANTHER" id="PTHR33992">
    <property type="entry name" value="RIBONUCLEASE P PROTEIN COMPONENT"/>
    <property type="match status" value="1"/>
</dbReference>
<keyword evidence="5 7" id="KW-0378">Hydrolase</keyword>
<reference evidence="10" key="1">
    <citation type="journal article" date="2019" name="Int. J. Syst. Evol. Microbiol.">
        <title>The Global Catalogue of Microorganisms (GCM) 10K type strain sequencing project: providing services to taxonomists for standard genome sequencing and annotation.</title>
        <authorList>
            <consortium name="The Broad Institute Genomics Platform"/>
            <consortium name="The Broad Institute Genome Sequencing Center for Infectious Disease"/>
            <person name="Wu L."/>
            <person name="Ma J."/>
        </authorList>
    </citation>
    <scope>NUCLEOTIDE SEQUENCE [LARGE SCALE GENOMIC DNA]</scope>
    <source>
        <strain evidence="10">CCUG 60022</strain>
    </source>
</reference>
<evidence type="ECO:0000256" key="2">
    <source>
        <dbReference type="ARBA" id="ARBA00022694"/>
    </source>
</evidence>
<dbReference type="InterPro" id="IPR020568">
    <property type="entry name" value="Ribosomal_Su5_D2-typ_SF"/>
</dbReference>
<gene>
    <name evidence="7 9" type="primary">rnpA</name>
    <name evidence="9" type="ORF">ACFQZW_05850</name>
</gene>
<evidence type="ECO:0000256" key="1">
    <source>
        <dbReference type="ARBA" id="ARBA00002663"/>
    </source>
</evidence>
<sequence length="128" mass="15358">MKYTLGKEEKLKSRKLIEQLFEEGQRVKSYPIQIKYLSLNHSGEFPIKVGFSVPKRLIKLAVNRNRIKRLMREVYRKNKYLFSANLKEPYIFMFIYMAKEELKYEDLEAALKKVCAKFLTKIKEDEQV</sequence>
<dbReference type="PANTHER" id="PTHR33992:SF1">
    <property type="entry name" value="RIBONUCLEASE P PROTEIN COMPONENT"/>
    <property type="match status" value="1"/>
</dbReference>
<protein>
    <recommendedName>
        <fullName evidence="7 8">Ribonuclease P protein component</fullName>
        <shortName evidence="7">RNase P protein</shortName>
        <shortName evidence="7">RNaseP protein</shortName>
        <ecNumber evidence="7 8">3.1.26.5</ecNumber>
    </recommendedName>
    <alternativeName>
        <fullName evidence="7">Protein C5</fullName>
    </alternativeName>
</protein>
<keyword evidence="6 7" id="KW-0694">RNA-binding</keyword>
<dbReference type="EC" id="3.1.26.5" evidence="7 8"/>
<dbReference type="SUPFAM" id="SSF54211">
    <property type="entry name" value="Ribosomal protein S5 domain 2-like"/>
    <property type="match status" value="1"/>
</dbReference>
<dbReference type="Gene3D" id="3.30.230.10">
    <property type="match status" value="1"/>
</dbReference>
<keyword evidence="10" id="KW-1185">Reference proteome</keyword>
<accession>A0ABW2Z6P8</accession>
<dbReference type="Proteomes" id="UP001597032">
    <property type="component" value="Unassembled WGS sequence"/>
</dbReference>
<keyword evidence="4 7" id="KW-0255">Endonuclease</keyword>
<dbReference type="InterPro" id="IPR000100">
    <property type="entry name" value="RNase_P"/>
</dbReference>
<dbReference type="NCBIfam" id="TIGR00188">
    <property type="entry name" value="rnpA"/>
    <property type="match status" value="1"/>
</dbReference>
<evidence type="ECO:0000256" key="5">
    <source>
        <dbReference type="ARBA" id="ARBA00022801"/>
    </source>
</evidence>
<dbReference type="Pfam" id="PF00825">
    <property type="entry name" value="Ribonuclease_P"/>
    <property type="match status" value="1"/>
</dbReference>
<dbReference type="InterPro" id="IPR014721">
    <property type="entry name" value="Ribsml_uS5_D2-typ_fold_subgr"/>
</dbReference>
<evidence type="ECO:0000256" key="3">
    <source>
        <dbReference type="ARBA" id="ARBA00022722"/>
    </source>
</evidence>
<evidence type="ECO:0000256" key="8">
    <source>
        <dbReference type="NCBIfam" id="TIGR00188"/>
    </source>
</evidence>
<keyword evidence="2 7" id="KW-0819">tRNA processing</keyword>
<dbReference type="HAMAP" id="MF_00227">
    <property type="entry name" value="RNase_P"/>
    <property type="match status" value="1"/>
</dbReference>
<name>A0ABW2Z6P8_9FLAO</name>
<evidence type="ECO:0000313" key="9">
    <source>
        <dbReference type="EMBL" id="MFD0761599.1"/>
    </source>
</evidence>
<dbReference type="GO" id="GO:0004526">
    <property type="term" value="F:ribonuclease P activity"/>
    <property type="evidence" value="ECO:0007669"/>
    <property type="project" value="UniProtKB-EC"/>
</dbReference>
<keyword evidence="3 7" id="KW-0540">Nuclease</keyword>
<dbReference type="EMBL" id="JBHTIC010000006">
    <property type="protein sequence ID" value="MFD0761599.1"/>
    <property type="molecule type" value="Genomic_DNA"/>
</dbReference>
<comment type="similarity">
    <text evidence="7">Belongs to the RnpA family.</text>
</comment>
<comment type="caution">
    <text evidence="9">The sequence shown here is derived from an EMBL/GenBank/DDBJ whole genome shotgun (WGS) entry which is preliminary data.</text>
</comment>
<organism evidence="9 10">
    <name type="scientific">Lutibacter aestuarii</name>
    <dbReference type="NCBI Taxonomy" id="861111"/>
    <lineage>
        <taxon>Bacteria</taxon>
        <taxon>Pseudomonadati</taxon>
        <taxon>Bacteroidota</taxon>
        <taxon>Flavobacteriia</taxon>
        <taxon>Flavobacteriales</taxon>
        <taxon>Flavobacteriaceae</taxon>
        <taxon>Lutibacter</taxon>
    </lineage>
</organism>
<proteinExistence type="inferred from homology"/>
<dbReference type="InterPro" id="IPR020539">
    <property type="entry name" value="RNase_P_CS"/>
</dbReference>
<dbReference type="RefSeq" id="WP_298262735.1">
    <property type="nucleotide sequence ID" value="NZ_JBHTIC010000006.1"/>
</dbReference>
<evidence type="ECO:0000256" key="7">
    <source>
        <dbReference type="HAMAP-Rule" id="MF_00227"/>
    </source>
</evidence>
<comment type="catalytic activity">
    <reaction evidence="7">
        <text>Endonucleolytic cleavage of RNA, removing 5'-extranucleotides from tRNA precursor.</text>
        <dbReference type="EC" id="3.1.26.5"/>
    </reaction>
</comment>
<comment type="subunit">
    <text evidence="7">Consists of a catalytic RNA component (M1 or rnpB) and a protein subunit.</text>
</comment>
<comment type="function">
    <text evidence="1 7">RNaseP catalyzes the removal of the 5'-leader sequence from pre-tRNA to produce the mature 5'-terminus. It can also cleave other RNA substrates such as 4.5S RNA. The protein component plays an auxiliary but essential role in vivo by binding to the 5'-leader sequence and broadening the substrate specificity of the ribozyme.</text>
</comment>